<gene>
    <name evidence="2" type="ORF">B7P33_01560</name>
</gene>
<comment type="caution">
    <text evidence="2">The sequence shown here is derived from an EMBL/GenBank/DDBJ whole genome shotgun (WGS) entry which is preliminary data.</text>
</comment>
<protein>
    <submittedName>
        <fullName evidence="2">Uncharacterized protein</fullName>
    </submittedName>
</protein>
<dbReference type="Gene3D" id="1.25.40.10">
    <property type="entry name" value="Tetratricopeptide repeat domain"/>
    <property type="match status" value="1"/>
</dbReference>
<sequence>MNKIIPIVFLCVIFNVHSQDSIPLFHFDSISNHLQKLAQEEKFEAIVNSIDNFHKNDSAYNSLLVTKGYYQLRLKQYGEAENTMRFGLENEKGDLRSSFYQNLGVSLERQEKWQEALTYYDKALVEYPRNHIFLYKKAYCLEQLGQIENAATKYKEGIRMYPFYRAPYAALANLYYQQRQTAQALLLYNIFLVMEPDADNAFHYLKLANERANYPLETIVVDPIAISIDDDGFKEINKILNARISMNSNYPLPNDLNIALVRQTDALLKLLGEFKGSGGFWEKDIIPYYKWVSSSEKFNDLSYTVCYSIKNEKYKKLVDKQVETIQGFMGDSENKLSENIQIGKSPWEDQPGNVYHHYGDGYLSAIGRYENETPKGYYEYYTSKGRLSSKGYFNEKGEKTGKWTWYGPGGYLKETANYEKGELSGENLGYFKNGRLEYRAQYKNDALDGDYELYRQNGALYHKKRFKNGKLDGDFLSHKEVGEGHPHQKINYTKGLIQGQVITYNDLKNTIATYEFKEGKRNGTDKAYYDNGILQSQNQFVNGLMQGMQSSYFPNEQLESEVNAMDDLYEGVRKTYFPDGVLETTSEYSEGSRNGLFTEYDNDGKPYYQFEYKKDNLIAYTYFDKAGEVRKAAKKKGGEFPYTGYTAYGQKKGEGLYDIKGGKEGLWSFYSDHGVLNDSGTYSDNRLIGTAKTYYNTGEPLSISQYGTDGVIHGYYQEMHTNGKLKTQGWYISGQRHGQWEHYYPDGTLKERLYYHKDELHGSQDFFAPDGKKASSSVYEYDTLLHDQYYDPQGHVMQKLDYKKDAQLVLSSAYKNGQMETSQQYRYGIKHGSYKRWGYFGQVLVEGQYVNGKAQGVWKSYYDTGELSREFAFILDKLTYDKSFYKNGQLESEEYYLNGQKHGTWKNFSEQGHLELQIEYLLDHKVGPQYFYGPEGELQLIRHYQMGRLMGYSYHDANGRPTAMTPLANESGRIEATYKNGKPSRQMNYDKGEFNGDYDSFYHSGQLLRRTPYSKGRVHGESVEYYSDGTLKKRLPYQYDFLHGTVEEFYANGKLKRTTEYLWNKLHGNQIWYNEKGDPIKKTTYFNDSILLSEKP</sequence>
<evidence type="ECO:0000256" key="1">
    <source>
        <dbReference type="PROSITE-ProRule" id="PRU00339"/>
    </source>
</evidence>
<dbReference type="PANTHER" id="PTHR33706">
    <property type="entry name" value="MORN VARIANT REPEAT PROTEIN"/>
    <property type="match status" value="1"/>
</dbReference>
<evidence type="ECO:0000313" key="3">
    <source>
        <dbReference type="Proteomes" id="UP000219559"/>
    </source>
</evidence>
<accession>A0A2A4GDF9</accession>
<dbReference type="Gene3D" id="3.90.930.1">
    <property type="match status" value="4"/>
</dbReference>
<dbReference type="InterPro" id="IPR019734">
    <property type="entry name" value="TPR_rpt"/>
</dbReference>
<keyword evidence="3" id="KW-1185">Reference proteome</keyword>
<dbReference type="AlphaFoldDB" id="A0A2A4GDF9"/>
<keyword evidence="1" id="KW-0802">TPR repeat</keyword>
<name>A0A2A4GDF9_9FLAO</name>
<dbReference type="Pfam" id="PF07661">
    <property type="entry name" value="MORN_2"/>
    <property type="match status" value="7"/>
</dbReference>
<dbReference type="PROSITE" id="PS50005">
    <property type="entry name" value="TPR"/>
    <property type="match status" value="1"/>
</dbReference>
<dbReference type="SUPFAM" id="SSF48452">
    <property type="entry name" value="TPR-like"/>
    <property type="match status" value="1"/>
</dbReference>
<reference evidence="2 3" key="1">
    <citation type="submission" date="2017-04" db="EMBL/GenBank/DDBJ databases">
        <title>A new member of the family Flavobacteriaceae isolated from ascidians.</title>
        <authorList>
            <person name="Chen L."/>
        </authorList>
    </citation>
    <scope>NUCLEOTIDE SEQUENCE [LARGE SCALE GENOMIC DNA]</scope>
    <source>
        <strain evidence="2 3">HQA918</strain>
    </source>
</reference>
<dbReference type="RefSeq" id="WP_097441540.1">
    <property type="nucleotide sequence ID" value="NZ_NBWU01000001.1"/>
</dbReference>
<dbReference type="OrthoDB" id="9812747at2"/>
<proteinExistence type="predicted"/>
<feature type="repeat" description="TPR" evidence="1">
    <location>
        <begin position="97"/>
        <end position="130"/>
    </location>
</feature>
<dbReference type="SUPFAM" id="SSF82185">
    <property type="entry name" value="Histone H3 K4-specific methyltransferase SET7/9 N-terminal domain"/>
    <property type="match status" value="6"/>
</dbReference>
<organism evidence="2 3">
    <name type="scientific">Sediminicola luteus</name>
    <dbReference type="NCBI Taxonomy" id="319238"/>
    <lineage>
        <taxon>Bacteria</taxon>
        <taxon>Pseudomonadati</taxon>
        <taxon>Bacteroidota</taxon>
        <taxon>Flavobacteriia</taxon>
        <taxon>Flavobacteriales</taxon>
        <taxon>Flavobacteriaceae</taxon>
        <taxon>Sediminicola</taxon>
    </lineage>
</organism>
<evidence type="ECO:0000313" key="2">
    <source>
        <dbReference type="EMBL" id="PCE66016.1"/>
    </source>
</evidence>
<dbReference type="InterPro" id="IPR011652">
    <property type="entry name" value="MORN_2"/>
</dbReference>
<dbReference type="Proteomes" id="UP000219559">
    <property type="component" value="Unassembled WGS sequence"/>
</dbReference>
<dbReference type="Gene3D" id="2.20.110.10">
    <property type="entry name" value="Histone H3 K4-specific methyltransferase SET7/9 N-terminal domain"/>
    <property type="match status" value="3"/>
</dbReference>
<dbReference type="PANTHER" id="PTHR33706:SF1">
    <property type="entry name" value="TPR REPEAT PROTEIN"/>
    <property type="match status" value="1"/>
</dbReference>
<dbReference type="Pfam" id="PF13432">
    <property type="entry name" value="TPR_16"/>
    <property type="match status" value="1"/>
</dbReference>
<dbReference type="SMART" id="SM00028">
    <property type="entry name" value="TPR"/>
    <property type="match status" value="3"/>
</dbReference>
<dbReference type="InterPro" id="IPR011990">
    <property type="entry name" value="TPR-like_helical_dom_sf"/>
</dbReference>
<dbReference type="EMBL" id="NBWU01000001">
    <property type="protein sequence ID" value="PCE66016.1"/>
    <property type="molecule type" value="Genomic_DNA"/>
</dbReference>